<keyword evidence="2" id="KW-0812">Transmembrane</keyword>
<dbReference type="PANTHER" id="PTHR13608">
    <property type="entry name" value="ARMADILLO-LIKE HELICAL DOMAIN-CONTAINING PROTEIN 3"/>
    <property type="match status" value="1"/>
</dbReference>
<keyword evidence="4" id="KW-0472">Membrane</keyword>
<dbReference type="InterPro" id="IPR039868">
    <property type="entry name" value="ARMD3-like"/>
</dbReference>
<organism evidence="7 8">
    <name type="scientific">Rotaria sordida</name>
    <dbReference type="NCBI Taxonomy" id="392033"/>
    <lineage>
        <taxon>Eukaryota</taxon>
        <taxon>Metazoa</taxon>
        <taxon>Spiralia</taxon>
        <taxon>Gnathifera</taxon>
        <taxon>Rotifera</taxon>
        <taxon>Eurotatoria</taxon>
        <taxon>Bdelloidea</taxon>
        <taxon>Philodinida</taxon>
        <taxon>Philodinidae</taxon>
        <taxon>Rotaria</taxon>
    </lineage>
</organism>
<dbReference type="Proteomes" id="UP000663870">
    <property type="component" value="Unassembled WGS sequence"/>
</dbReference>
<protein>
    <recommendedName>
        <fullName evidence="5">Armadillo-like helical domain-containing protein</fullName>
    </recommendedName>
</protein>
<feature type="non-terminal residue" evidence="7">
    <location>
        <position position="1"/>
    </location>
</feature>
<dbReference type="InterPro" id="IPR013636">
    <property type="entry name" value="ARMH3_C"/>
</dbReference>
<evidence type="ECO:0000256" key="1">
    <source>
        <dbReference type="ARBA" id="ARBA00004370"/>
    </source>
</evidence>
<evidence type="ECO:0000256" key="2">
    <source>
        <dbReference type="ARBA" id="ARBA00022692"/>
    </source>
</evidence>
<dbReference type="GO" id="GO:0016020">
    <property type="term" value="C:membrane"/>
    <property type="evidence" value="ECO:0007669"/>
    <property type="project" value="UniProtKB-SubCell"/>
</dbReference>
<dbReference type="Pfam" id="PF08427">
    <property type="entry name" value="ARMH3_C"/>
    <property type="match status" value="1"/>
</dbReference>
<comment type="subcellular location">
    <subcellularLocation>
        <location evidence="1">Membrane</location>
    </subcellularLocation>
</comment>
<reference evidence="7" key="1">
    <citation type="submission" date="2021-02" db="EMBL/GenBank/DDBJ databases">
        <authorList>
            <person name="Nowell W R."/>
        </authorList>
    </citation>
    <scope>NUCLEOTIDE SEQUENCE</scope>
</reference>
<proteinExistence type="predicted"/>
<dbReference type="GO" id="GO:0005829">
    <property type="term" value="C:cytosol"/>
    <property type="evidence" value="ECO:0007669"/>
    <property type="project" value="TreeGrafter"/>
</dbReference>
<evidence type="ECO:0000313" key="6">
    <source>
        <dbReference type="EMBL" id="CAF1515638.1"/>
    </source>
</evidence>
<evidence type="ECO:0000313" key="8">
    <source>
        <dbReference type="Proteomes" id="UP000663870"/>
    </source>
</evidence>
<accession>A0A816FCF7</accession>
<sequence length="418" mass="48190">VGSAIQSGAGNRRMKKVDDCLLLTFYEAVHLNRNFISALTHTATNTWTTKGSSLFNNDALPPSLSALTSASMSVAQDQTDFSNIDDFSASNNLLSVFLEYCSIIQQFSKNEDMCNTTKLCYLILLCITEDEFANATMHDENVTFSVYLHKAPMRHRKSSNEKNLPSRPLAVALLDLMMEFIWSHMMRNFPFDLYTKCIGIIQRILSFQKRTRTRLSYSWRPLWNALISLLKFLQNCESQLTKHRDLFQLASKIINIFNLFITFGDTFLRTPEAYDEVFYETVRCYHVFDNLYAFACRYANNDNEFKESALKLMVNLTNIKLITHHFNAKIEAFSTSQNNPLTENQVLDIIRNNYDTLALKLHDDLDQYDNYSEKTSEASFFANITRNIIGQYRRQYSLDTNSSVQLSNILLNEVPTIS</sequence>
<evidence type="ECO:0000259" key="5">
    <source>
        <dbReference type="SMART" id="SM01158"/>
    </source>
</evidence>
<keyword evidence="8" id="KW-1185">Reference proteome</keyword>
<keyword evidence="3" id="KW-1133">Transmembrane helix</keyword>
<evidence type="ECO:0000256" key="4">
    <source>
        <dbReference type="ARBA" id="ARBA00023136"/>
    </source>
</evidence>
<feature type="domain" description="Armadillo-like helical" evidence="5">
    <location>
        <begin position="161"/>
        <end position="396"/>
    </location>
</feature>
<evidence type="ECO:0000256" key="3">
    <source>
        <dbReference type="ARBA" id="ARBA00022989"/>
    </source>
</evidence>
<dbReference type="EMBL" id="CAJNOL010012492">
    <property type="protein sequence ID" value="CAF1660061.1"/>
    <property type="molecule type" value="Genomic_DNA"/>
</dbReference>
<gene>
    <name evidence="7" type="ORF">JXQ802_LOCUS55917</name>
    <name evidence="6" type="ORF">PYM288_LOCUS39370</name>
</gene>
<dbReference type="PANTHER" id="PTHR13608:SF3">
    <property type="entry name" value="ARMADILLO-LIKE HELICAL DOMAIN-CONTAINING PROTEIN 3"/>
    <property type="match status" value="1"/>
</dbReference>
<dbReference type="EMBL" id="CAJNOH010010661">
    <property type="protein sequence ID" value="CAF1515638.1"/>
    <property type="molecule type" value="Genomic_DNA"/>
</dbReference>
<name>A0A816FCF7_9BILA</name>
<comment type="caution">
    <text evidence="7">The sequence shown here is derived from an EMBL/GenBank/DDBJ whole genome shotgun (WGS) entry which is preliminary data.</text>
</comment>
<dbReference type="Proteomes" id="UP000663854">
    <property type="component" value="Unassembled WGS sequence"/>
</dbReference>
<evidence type="ECO:0000313" key="7">
    <source>
        <dbReference type="EMBL" id="CAF1660061.1"/>
    </source>
</evidence>
<dbReference type="SMART" id="SM01158">
    <property type="entry name" value="DUF1741"/>
    <property type="match status" value="1"/>
</dbReference>
<dbReference type="AlphaFoldDB" id="A0A816FCF7"/>